<accession>A0ABV2LK85</accession>
<dbReference type="InterPro" id="IPR003749">
    <property type="entry name" value="ThiS/MoaD-like"/>
</dbReference>
<evidence type="ECO:0000256" key="3">
    <source>
        <dbReference type="ARBA" id="ARBA00024247"/>
    </source>
</evidence>
<dbReference type="NCBIfam" id="TIGR01682">
    <property type="entry name" value="moaD"/>
    <property type="match status" value="1"/>
</dbReference>
<reference evidence="4 5" key="1">
    <citation type="submission" date="2024-06" db="EMBL/GenBank/DDBJ databases">
        <title>Genomic Encyclopedia of Type Strains, Phase IV (KMG-IV): sequencing the most valuable type-strain genomes for metagenomic binning, comparative biology and taxonomic classification.</title>
        <authorList>
            <person name="Goeker M."/>
        </authorList>
    </citation>
    <scope>NUCLEOTIDE SEQUENCE [LARGE SCALE GENOMIC DNA]</scope>
    <source>
        <strain evidence="4 5">DSM 100124</strain>
    </source>
</reference>
<evidence type="ECO:0000256" key="1">
    <source>
        <dbReference type="ARBA" id="ARBA00022741"/>
    </source>
</evidence>
<comment type="similarity">
    <text evidence="2">Belongs to the MoaD family.</text>
</comment>
<sequence>MMINILLFANLAQQAKSERVSIEVKSPLTVEEVRNLLQNEVGKLSGIENALVAVNEEYVDLTDQVNVGDTVAFIPPVSGG</sequence>
<dbReference type="InterPro" id="IPR044672">
    <property type="entry name" value="MOCS2A"/>
</dbReference>
<organism evidence="4 5">
    <name type="scientific">Fictibacillus halophilus</name>
    <dbReference type="NCBI Taxonomy" id="1610490"/>
    <lineage>
        <taxon>Bacteria</taxon>
        <taxon>Bacillati</taxon>
        <taxon>Bacillota</taxon>
        <taxon>Bacilli</taxon>
        <taxon>Bacillales</taxon>
        <taxon>Fictibacillaceae</taxon>
        <taxon>Fictibacillus</taxon>
    </lineage>
</organism>
<dbReference type="EMBL" id="JBEPMP010000001">
    <property type="protein sequence ID" value="MET3728991.1"/>
    <property type="molecule type" value="Genomic_DNA"/>
</dbReference>
<proteinExistence type="inferred from homology"/>
<keyword evidence="1" id="KW-0547">Nucleotide-binding</keyword>
<dbReference type="InterPro" id="IPR012675">
    <property type="entry name" value="Beta-grasp_dom_sf"/>
</dbReference>
<dbReference type="CDD" id="cd00754">
    <property type="entry name" value="Ubl_MoaD"/>
    <property type="match status" value="1"/>
</dbReference>
<dbReference type="InterPro" id="IPR016155">
    <property type="entry name" value="Mopterin_synth/thiamin_S_b"/>
</dbReference>
<dbReference type="Proteomes" id="UP001549097">
    <property type="component" value="Unassembled WGS sequence"/>
</dbReference>
<evidence type="ECO:0000256" key="2">
    <source>
        <dbReference type="ARBA" id="ARBA00024200"/>
    </source>
</evidence>
<dbReference type="Pfam" id="PF02597">
    <property type="entry name" value="ThiS"/>
    <property type="match status" value="1"/>
</dbReference>
<dbReference type="RefSeq" id="WP_233096407.1">
    <property type="nucleotide sequence ID" value="NZ_JAEACF010000001.1"/>
</dbReference>
<keyword evidence="5" id="KW-1185">Reference proteome</keyword>
<name>A0ABV2LK85_9BACL</name>
<evidence type="ECO:0000313" key="4">
    <source>
        <dbReference type="EMBL" id="MET3728991.1"/>
    </source>
</evidence>
<gene>
    <name evidence="4" type="ORF">ABID52_002572</name>
</gene>
<dbReference type="PANTHER" id="PTHR33359">
    <property type="entry name" value="MOLYBDOPTERIN SYNTHASE SULFUR CARRIER SUBUNIT"/>
    <property type="match status" value="1"/>
</dbReference>
<evidence type="ECO:0000313" key="5">
    <source>
        <dbReference type="Proteomes" id="UP001549097"/>
    </source>
</evidence>
<dbReference type="SUPFAM" id="SSF54285">
    <property type="entry name" value="MoaD/ThiS"/>
    <property type="match status" value="1"/>
</dbReference>
<dbReference type="PANTHER" id="PTHR33359:SF1">
    <property type="entry name" value="MOLYBDOPTERIN SYNTHASE SULFUR CARRIER SUBUNIT"/>
    <property type="match status" value="1"/>
</dbReference>
<dbReference type="Gene3D" id="3.10.20.30">
    <property type="match status" value="1"/>
</dbReference>
<protein>
    <recommendedName>
        <fullName evidence="3">Molybdopterin synthase sulfur carrier subunit</fullName>
    </recommendedName>
</protein>
<comment type="caution">
    <text evidence="4">The sequence shown here is derived from an EMBL/GenBank/DDBJ whole genome shotgun (WGS) entry which is preliminary data.</text>
</comment>